<dbReference type="PANTHER" id="PTHR46149">
    <property type="entry name" value="MIP08469P"/>
    <property type="match status" value="1"/>
</dbReference>
<dbReference type="KEGG" id="hro:HELRODRAFT_175639"/>
<keyword evidence="10" id="KW-1185">Reference proteome</keyword>
<dbReference type="InterPro" id="IPR052236">
    <property type="entry name" value="Small_GTPase_RasD"/>
</dbReference>
<evidence type="ECO:0000256" key="4">
    <source>
        <dbReference type="ARBA" id="ARBA00023134"/>
    </source>
</evidence>
<dbReference type="RefSeq" id="XP_009021296.1">
    <property type="nucleotide sequence ID" value="XM_009023048.1"/>
</dbReference>
<feature type="compositionally biased region" description="Gly residues" evidence="7">
    <location>
        <begin position="152"/>
        <end position="161"/>
    </location>
</feature>
<evidence type="ECO:0000256" key="7">
    <source>
        <dbReference type="SAM" id="MobiDB-lite"/>
    </source>
</evidence>
<dbReference type="EMBL" id="KB096900">
    <property type="protein sequence ID" value="ESO00659.1"/>
    <property type="molecule type" value="Genomic_DNA"/>
</dbReference>
<protein>
    <submittedName>
        <fullName evidence="8 9">Uncharacterized protein</fullName>
    </submittedName>
</protein>
<evidence type="ECO:0000313" key="8">
    <source>
        <dbReference type="EMBL" id="ESO00659.1"/>
    </source>
</evidence>
<dbReference type="eggNOG" id="KOG0395">
    <property type="taxonomic scope" value="Eukaryota"/>
</dbReference>
<evidence type="ECO:0000256" key="1">
    <source>
        <dbReference type="ARBA" id="ARBA00004193"/>
    </source>
</evidence>
<dbReference type="CTD" id="20205462"/>
<evidence type="ECO:0000256" key="3">
    <source>
        <dbReference type="ARBA" id="ARBA00022481"/>
    </source>
</evidence>
<name>T1F9G3_HELRO</name>
<dbReference type="HOGENOM" id="CLU_1526849_0_0_1"/>
<accession>T1F9G3</accession>
<keyword evidence="5" id="KW-0472">Membrane</keyword>
<dbReference type="GO" id="GO:0005525">
    <property type="term" value="F:GTP binding"/>
    <property type="evidence" value="ECO:0007669"/>
    <property type="project" value="UniProtKB-KW"/>
</dbReference>
<dbReference type="OrthoDB" id="265044at2759"/>
<evidence type="ECO:0000313" key="9">
    <source>
        <dbReference type="EnsemblMetazoa" id="HelroP175639"/>
    </source>
</evidence>
<keyword evidence="4" id="KW-0342">GTP-binding</keyword>
<gene>
    <name evidence="9" type="primary">20205462</name>
    <name evidence="8" type="ORF">HELRODRAFT_175639</name>
</gene>
<sequence length="176" mass="19658">MRRMLCDEHRICHGQFVREILLWSLPFTELKEVIDQSGPCLAGLETSAKKNINIEEAFIKLFLLARLPTEMSPSLHRKVQPTYVANFESTEKSRSGNRRLMSLRRRLSDACGAVAINARRPSIRTDMMNLQMKQQNKQTSSVTSSSTLSHEQGGGGGGSDGDIGKELMAFKNCSLQ</sequence>
<reference evidence="9" key="3">
    <citation type="submission" date="2015-06" db="UniProtKB">
        <authorList>
            <consortium name="EnsemblMetazoa"/>
        </authorList>
    </citation>
    <scope>IDENTIFICATION</scope>
</reference>
<dbReference type="Proteomes" id="UP000015101">
    <property type="component" value="Unassembled WGS sequence"/>
</dbReference>
<keyword evidence="2" id="KW-1003">Cell membrane</keyword>
<proteinExistence type="predicted"/>
<dbReference type="EnsemblMetazoa" id="HelroT175639">
    <property type="protein sequence ID" value="HelroP175639"/>
    <property type="gene ID" value="HelroG175639"/>
</dbReference>
<keyword evidence="4" id="KW-0547">Nucleotide-binding</keyword>
<feature type="region of interest" description="Disordered" evidence="7">
    <location>
        <begin position="132"/>
        <end position="163"/>
    </location>
</feature>
<evidence type="ECO:0000256" key="5">
    <source>
        <dbReference type="ARBA" id="ARBA00023136"/>
    </source>
</evidence>
<dbReference type="STRING" id="6412.T1F9G3"/>
<reference evidence="10" key="1">
    <citation type="submission" date="2012-12" db="EMBL/GenBank/DDBJ databases">
        <authorList>
            <person name="Hellsten U."/>
            <person name="Grimwood J."/>
            <person name="Chapman J.A."/>
            <person name="Shapiro H."/>
            <person name="Aerts A."/>
            <person name="Otillar R.P."/>
            <person name="Terry A.Y."/>
            <person name="Boore J.L."/>
            <person name="Simakov O."/>
            <person name="Marletaz F."/>
            <person name="Cho S.-J."/>
            <person name="Edsinger-Gonzales E."/>
            <person name="Havlak P."/>
            <person name="Kuo D.-H."/>
            <person name="Larsson T."/>
            <person name="Lv J."/>
            <person name="Arendt D."/>
            <person name="Savage R."/>
            <person name="Osoegawa K."/>
            <person name="de Jong P."/>
            <person name="Lindberg D.R."/>
            <person name="Seaver E.C."/>
            <person name="Weisblat D.A."/>
            <person name="Putnam N.H."/>
            <person name="Grigoriev I.V."/>
            <person name="Rokhsar D.S."/>
        </authorList>
    </citation>
    <scope>NUCLEOTIDE SEQUENCE</scope>
</reference>
<organism evidence="9 10">
    <name type="scientific">Helobdella robusta</name>
    <name type="common">Californian leech</name>
    <dbReference type="NCBI Taxonomy" id="6412"/>
    <lineage>
        <taxon>Eukaryota</taxon>
        <taxon>Metazoa</taxon>
        <taxon>Spiralia</taxon>
        <taxon>Lophotrochozoa</taxon>
        <taxon>Annelida</taxon>
        <taxon>Clitellata</taxon>
        <taxon>Hirudinea</taxon>
        <taxon>Rhynchobdellida</taxon>
        <taxon>Glossiphoniidae</taxon>
        <taxon>Helobdella</taxon>
    </lineage>
</organism>
<dbReference type="GO" id="GO:0005886">
    <property type="term" value="C:plasma membrane"/>
    <property type="evidence" value="ECO:0007669"/>
    <property type="project" value="UniProtKB-SubCell"/>
</dbReference>
<evidence type="ECO:0000256" key="2">
    <source>
        <dbReference type="ARBA" id="ARBA00022475"/>
    </source>
</evidence>
<reference evidence="8 10" key="2">
    <citation type="journal article" date="2013" name="Nature">
        <title>Insights into bilaterian evolution from three spiralian genomes.</title>
        <authorList>
            <person name="Simakov O."/>
            <person name="Marletaz F."/>
            <person name="Cho S.J."/>
            <person name="Edsinger-Gonzales E."/>
            <person name="Havlak P."/>
            <person name="Hellsten U."/>
            <person name="Kuo D.H."/>
            <person name="Larsson T."/>
            <person name="Lv J."/>
            <person name="Arendt D."/>
            <person name="Savage R."/>
            <person name="Osoegawa K."/>
            <person name="de Jong P."/>
            <person name="Grimwood J."/>
            <person name="Chapman J.A."/>
            <person name="Shapiro H."/>
            <person name="Aerts A."/>
            <person name="Otillar R.P."/>
            <person name="Terry A.Y."/>
            <person name="Boore J.L."/>
            <person name="Grigoriev I.V."/>
            <person name="Lindberg D.R."/>
            <person name="Seaver E.C."/>
            <person name="Weisblat D.A."/>
            <person name="Putnam N.H."/>
            <person name="Rokhsar D.S."/>
        </authorList>
    </citation>
    <scope>NUCLEOTIDE SEQUENCE</scope>
</reference>
<keyword evidence="6" id="KW-0449">Lipoprotein</keyword>
<comment type="subcellular location">
    <subcellularLocation>
        <location evidence="1">Cell membrane</location>
        <topology evidence="1">Lipid-anchor</topology>
    </subcellularLocation>
</comment>
<feature type="compositionally biased region" description="Low complexity" evidence="7">
    <location>
        <begin position="132"/>
        <end position="149"/>
    </location>
</feature>
<keyword evidence="3" id="KW-0488">Methylation</keyword>
<dbReference type="AlphaFoldDB" id="T1F9G3"/>
<dbReference type="InParanoid" id="T1F9G3"/>
<evidence type="ECO:0000256" key="6">
    <source>
        <dbReference type="ARBA" id="ARBA00023288"/>
    </source>
</evidence>
<evidence type="ECO:0000313" key="10">
    <source>
        <dbReference type="Proteomes" id="UP000015101"/>
    </source>
</evidence>
<dbReference type="GeneID" id="20205462"/>
<dbReference type="PANTHER" id="PTHR46149:SF3">
    <property type="entry name" value="MIP08469P"/>
    <property type="match status" value="1"/>
</dbReference>
<dbReference type="EMBL" id="AMQM01005379">
    <property type="status" value="NOT_ANNOTATED_CDS"/>
    <property type="molecule type" value="Genomic_DNA"/>
</dbReference>